<evidence type="ECO:0000313" key="4">
    <source>
        <dbReference type="Proteomes" id="UP001519287"/>
    </source>
</evidence>
<feature type="region of interest" description="Disordered" evidence="1">
    <location>
        <begin position="27"/>
        <end position="63"/>
    </location>
</feature>
<organism evidence="3 4">
    <name type="scientific">Paenibacillus eucommiae</name>
    <dbReference type="NCBI Taxonomy" id="1355755"/>
    <lineage>
        <taxon>Bacteria</taxon>
        <taxon>Bacillati</taxon>
        <taxon>Bacillota</taxon>
        <taxon>Bacilli</taxon>
        <taxon>Bacillales</taxon>
        <taxon>Paenibacillaceae</taxon>
        <taxon>Paenibacillus</taxon>
    </lineage>
</organism>
<reference evidence="3 4" key="1">
    <citation type="submission" date="2021-03" db="EMBL/GenBank/DDBJ databases">
        <title>Genomic Encyclopedia of Type Strains, Phase IV (KMG-IV): sequencing the most valuable type-strain genomes for metagenomic binning, comparative biology and taxonomic classification.</title>
        <authorList>
            <person name="Goeker M."/>
        </authorList>
    </citation>
    <scope>NUCLEOTIDE SEQUENCE [LARGE SCALE GENOMIC DNA]</scope>
    <source>
        <strain evidence="3 4">DSM 26048</strain>
    </source>
</reference>
<name>A0ABS4IPA3_9BACL</name>
<evidence type="ECO:0000313" key="3">
    <source>
        <dbReference type="EMBL" id="MBP1989345.1"/>
    </source>
</evidence>
<dbReference type="EMBL" id="JAGGLB010000002">
    <property type="protein sequence ID" value="MBP1989345.1"/>
    <property type="molecule type" value="Genomic_DNA"/>
</dbReference>
<protein>
    <submittedName>
        <fullName evidence="3">Aldouronate transport system substrate-binding protein</fullName>
    </submittedName>
</protein>
<accession>A0ABS4IPA3</accession>
<dbReference type="SUPFAM" id="SSF53850">
    <property type="entry name" value="Periplasmic binding protein-like II"/>
    <property type="match status" value="1"/>
</dbReference>
<dbReference type="Gene3D" id="3.40.190.10">
    <property type="entry name" value="Periplasmic binding protein-like II"/>
    <property type="match status" value="2"/>
</dbReference>
<feature type="signal peptide" evidence="2">
    <location>
        <begin position="1"/>
        <end position="20"/>
    </location>
</feature>
<keyword evidence="2" id="KW-0732">Signal</keyword>
<feature type="chain" id="PRO_5046621564" evidence="2">
    <location>
        <begin position="21"/>
        <end position="563"/>
    </location>
</feature>
<sequence>MNLTRGKGVSLLLLFALVLAACSSGKGSSNGDGSKSSQVPDLTAAQQIPKKANLPEGGKYDPPIELTTVRVQQPTVKFANGDSMENNYWTRAYEEKYGIKLKTLWAVDPSQFEQKMNLSIASGEIPDFFQVSAVQFMQLAEAGMLADLTEVYEKHASDGVKALLTEEGNIALDSATIDGKLMAIPFTSPSREGAQMLYVRVDWLKKLNLPEPKTMDDVLKISEAFTSQDPDGNKKQDTYGLAVDMDFYLLTGFFNSFHAYPRMMIKDDADKLTYGTIQPEIKTAFGKLQEMFRGGQIDPEFGAKNANKVYESIANGKIGMFYNPPYAGLFPLQAAKEKDPSMEWKAFALTSADDKPALSQAELGVAAYWVVKKGVQHPEAVLKLLDFWREISYENNIDDIFKKQYIEASNEDEQVWLLNAISAYKSFKNIEVSLRVIQALETSNTSELTTEEKSVYDKIQKFQGGDNSNWGYNLIFNKGGSMSVADYYRKNNLYLNNELTTAPFPSMVENNATLAKMETEALTKIILNLAPLDSFDDYAEQWHNLGGTSILKELNDWYAAKSN</sequence>
<evidence type="ECO:0000256" key="1">
    <source>
        <dbReference type="SAM" id="MobiDB-lite"/>
    </source>
</evidence>
<comment type="caution">
    <text evidence="3">The sequence shown here is derived from an EMBL/GenBank/DDBJ whole genome shotgun (WGS) entry which is preliminary data.</text>
</comment>
<keyword evidence="4" id="KW-1185">Reference proteome</keyword>
<dbReference type="PANTHER" id="PTHR43649">
    <property type="entry name" value="ARABINOSE-BINDING PROTEIN-RELATED"/>
    <property type="match status" value="1"/>
</dbReference>
<dbReference type="PROSITE" id="PS51257">
    <property type="entry name" value="PROKAR_LIPOPROTEIN"/>
    <property type="match status" value="1"/>
</dbReference>
<dbReference type="InterPro" id="IPR050490">
    <property type="entry name" value="Bact_solute-bd_prot1"/>
</dbReference>
<feature type="compositionally biased region" description="Low complexity" evidence="1">
    <location>
        <begin position="27"/>
        <end position="37"/>
    </location>
</feature>
<proteinExistence type="predicted"/>
<dbReference type="CDD" id="cd13580">
    <property type="entry name" value="PBP2_AlgQ_like_1"/>
    <property type="match status" value="1"/>
</dbReference>
<dbReference type="Proteomes" id="UP001519287">
    <property type="component" value="Unassembled WGS sequence"/>
</dbReference>
<dbReference type="PANTHER" id="PTHR43649:SF12">
    <property type="entry name" value="DIACETYLCHITOBIOSE BINDING PROTEIN DASA"/>
    <property type="match status" value="1"/>
</dbReference>
<dbReference type="RefSeq" id="WP_209970164.1">
    <property type="nucleotide sequence ID" value="NZ_JAGGLB010000002.1"/>
</dbReference>
<evidence type="ECO:0000256" key="2">
    <source>
        <dbReference type="SAM" id="SignalP"/>
    </source>
</evidence>
<gene>
    <name evidence="3" type="ORF">J2Z66_000940</name>
</gene>